<protein>
    <submittedName>
        <fullName evidence="1">Uncharacterized protein</fullName>
    </submittedName>
</protein>
<proteinExistence type="predicted"/>
<dbReference type="EMBL" id="CABEEZ010000072">
    <property type="protein sequence ID" value="VTR33175.1"/>
    <property type="molecule type" value="Genomic_DNA"/>
</dbReference>
<accession>A0A0F7H6Z1</accession>
<reference evidence="1" key="1">
    <citation type="submission" date="2019-05" db="EMBL/GenBank/DDBJ databases">
        <authorList>
            <consortium name="Pathogen Informatics"/>
        </authorList>
    </citation>
    <scope>NUCLEOTIDE SEQUENCE [LARGE SCALE GENOMIC DNA]</scope>
    <source>
        <strain evidence="1">NCTC12965</strain>
    </source>
</reference>
<gene>
    <name evidence="1" type="ORF">NCTC12965_03463</name>
</gene>
<sequence length="217" mass="23824">MTGSPNGMLFVATDVAAQDEADFNQWYDREHVEERVRVPGFLSGTRYQALQGGRKYLGLYKTASLASFTSQAYRNAFTQQTPWSVACLGKMRDPMRRVCTVEAVTGQGSGSHLSIITLALSEKDVLKNDVKHMGSVLAEQPGFVHSSLLLPNAELSSPLPQESRENRQLLPMVLIESSSAEAGQRLSELAYHTLKIPAGEAVHYALGWQLTSQELAL</sequence>
<dbReference type="GeneID" id="30318591"/>
<organism evidence="1">
    <name type="scientific">Serratia fonticola</name>
    <dbReference type="NCBI Taxonomy" id="47917"/>
    <lineage>
        <taxon>Bacteria</taxon>
        <taxon>Pseudomonadati</taxon>
        <taxon>Pseudomonadota</taxon>
        <taxon>Gammaproteobacteria</taxon>
        <taxon>Enterobacterales</taxon>
        <taxon>Yersiniaceae</taxon>
        <taxon>Serratia</taxon>
    </lineage>
</organism>
<dbReference type="AlphaFoldDB" id="A0A0F7H6Z1"/>
<evidence type="ECO:0000313" key="1">
    <source>
        <dbReference type="EMBL" id="VTR33175.1"/>
    </source>
</evidence>
<dbReference type="KEGG" id="sfw:WN53_00310"/>
<name>A0A0F7H6Z1_SERFO</name>
<dbReference type="RefSeq" id="WP_024484901.1">
    <property type="nucleotide sequence ID" value="NZ_CAMISF010000002.1"/>
</dbReference>